<reference evidence="1" key="2">
    <citation type="submission" date="2021-09" db="EMBL/GenBank/DDBJ databases">
        <authorList>
            <person name="Jia N."/>
            <person name="Wang J."/>
            <person name="Shi W."/>
            <person name="Du L."/>
            <person name="Sun Y."/>
            <person name="Zhan W."/>
            <person name="Jiang J."/>
            <person name="Wang Q."/>
            <person name="Zhang B."/>
            <person name="Ji P."/>
            <person name="Sakyi L.B."/>
            <person name="Cui X."/>
            <person name="Yuan T."/>
            <person name="Jiang B."/>
            <person name="Yang W."/>
            <person name="Lam T.T.-Y."/>
            <person name="Chang Q."/>
            <person name="Ding S."/>
            <person name="Wang X."/>
            <person name="Zhu J."/>
            <person name="Ruan X."/>
            <person name="Zhao L."/>
            <person name="Wei J."/>
            <person name="Que T."/>
            <person name="Du C."/>
            <person name="Cheng J."/>
            <person name="Dai P."/>
            <person name="Han X."/>
            <person name="Huang E."/>
            <person name="Gao Y."/>
            <person name="Liu J."/>
            <person name="Shao H."/>
            <person name="Ye R."/>
            <person name="Li L."/>
            <person name="Wei W."/>
            <person name="Wang X."/>
            <person name="Wang C."/>
            <person name="Huo Q."/>
            <person name="Li W."/>
            <person name="Guo W."/>
            <person name="Chen H."/>
            <person name="Chen S."/>
            <person name="Zhou L."/>
            <person name="Zhou L."/>
            <person name="Ni X."/>
            <person name="Tian J."/>
            <person name="Zhou Y."/>
            <person name="Sheng Y."/>
            <person name="Liu T."/>
            <person name="Pan Y."/>
            <person name="Xia L."/>
            <person name="Li J."/>
            <person name="Zhao F."/>
            <person name="Cao W."/>
        </authorList>
    </citation>
    <scope>NUCLEOTIDE SEQUENCE</scope>
    <source>
        <strain evidence="1">Rmic-2018</strain>
        <tissue evidence="1">Larvae</tissue>
    </source>
</reference>
<protein>
    <submittedName>
        <fullName evidence="1">Uncharacterized protein</fullName>
    </submittedName>
</protein>
<evidence type="ECO:0000313" key="1">
    <source>
        <dbReference type="EMBL" id="KAH8023111.1"/>
    </source>
</evidence>
<proteinExistence type="predicted"/>
<gene>
    <name evidence="1" type="ORF">HPB51_010895</name>
</gene>
<keyword evidence="2" id="KW-1185">Reference proteome</keyword>
<name>A0A9J6DM13_RHIMP</name>
<accession>A0A9J6DM13</accession>
<dbReference type="AlphaFoldDB" id="A0A9J6DM13"/>
<dbReference type="EMBL" id="JABSTU010000008">
    <property type="protein sequence ID" value="KAH8023111.1"/>
    <property type="molecule type" value="Genomic_DNA"/>
</dbReference>
<comment type="caution">
    <text evidence="1">The sequence shown here is derived from an EMBL/GenBank/DDBJ whole genome shotgun (WGS) entry which is preliminary data.</text>
</comment>
<evidence type="ECO:0000313" key="2">
    <source>
        <dbReference type="Proteomes" id="UP000821866"/>
    </source>
</evidence>
<organism evidence="1 2">
    <name type="scientific">Rhipicephalus microplus</name>
    <name type="common">Cattle tick</name>
    <name type="synonym">Boophilus microplus</name>
    <dbReference type="NCBI Taxonomy" id="6941"/>
    <lineage>
        <taxon>Eukaryota</taxon>
        <taxon>Metazoa</taxon>
        <taxon>Ecdysozoa</taxon>
        <taxon>Arthropoda</taxon>
        <taxon>Chelicerata</taxon>
        <taxon>Arachnida</taxon>
        <taxon>Acari</taxon>
        <taxon>Parasitiformes</taxon>
        <taxon>Ixodida</taxon>
        <taxon>Ixodoidea</taxon>
        <taxon>Ixodidae</taxon>
        <taxon>Rhipicephalinae</taxon>
        <taxon>Rhipicephalus</taxon>
        <taxon>Boophilus</taxon>
    </lineage>
</organism>
<reference evidence="1" key="1">
    <citation type="journal article" date="2020" name="Cell">
        <title>Large-Scale Comparative Analyses of Tick Genomes Elucidate Their Genetic Diversity and Vector Capacities.</title>
        <authorList>
            <consortium name="Tick Genome and Microbiome Consortium (TIGMIC)"/>
            <person name="Jia N."/>
            <person name="Wang J."/>
            <person name="Shi W."/>
            <person name="Du L."/>
            <person name="Sun Y."/>
            <person name="Zhan W."/>
            <person name="Jiang J.F."/>
            <person name="Wang Q."/>
            <person name="Zhang B."/>
            <person name="Ji P."/>
            <person name="Bell-Sakyi L."/>
            <person name="Cui X.M."/>
            <person name="Yuan T.T."/>
            <person name="Jiang B.G."/>
            <person name="Yang W.F."/>
            <person name="Lam T.T."/>
            <person name="Chang Q.C."/>
            <person name="Ding S.J."/>
            <person name="Wang X.J."/>
            <person name="Zhu J.G."/>
            <person name="Ruan X.D."/>
            <person name="Zhao L."/>
            <person name="Wei J.T."/>
            <person name="Ye R.Z."/>
            <person name="Que T.C."/>
            <person name="Du C.H."/>
            <person name="Zhou Y.H."/>
            <person name="Cheng J.X."/>
            <person name="Dai P.F."/>
            <person name="Guo W.B."/>
            <person name="Han X.H."/>
            <person name="Huang E.J."/>
            <person name="Li L.F."/>
            <person name="Wei W."/>
            <person name="Gao Y.C."/>
            <person name="Liu J.Z."/>
            <person name="Shao H.Z."/>
            <person name="Wang X."/>
            <person name="Wang C.C."/>
            <person name="Yang T.C."/>
            <person name="Huo Q.B."/>
            <person name="Li W."/>
            <person name="Chen H.Y."/>
            <person name="Chen S.E."/>
            <person name="Zhou L.G."/>
            <person name="Ni X.B."/>
            <person name="Tian J.H."/>
            <person name="Sheng Y."/>
            <person name="Liu T."/>
            <person name="Pan Y.S."/>
            <person name="Xia L.Y."/>
            <person name="Li J."/>
            <person name="Zhao F."/>
            <person name="Cao W.C."/>
        </authorList>
    </citation>
    <scope>NUCLEOTIDE SEQUENCE</scope>
    <source>
        <strain evidence="1">Rmic-2018</strain>
    </source>
</reference>
<dbReference type="Proteomes" id="UP000821866">
    <property type="component" value="Chromosome 6"/>
</dbReference>
<sequence length="87" mass="9451">MVRPRPTSSLKMAVMELERFPLSEMLPQGGGHRVRTLTRATLGDDGMGRIENNLAPPRALRAGAYVSKAGHAIDLTPCVMPVVSLWP</sequence>